<comment type="similarity">
    <text evidence="1 3">Belongs to the enoyl-CoA hydratase/isomerase family.</text>
</comment>
<dbReference type="Gene3D" id="3.90.226.10">
    <property type="entry name" value="2-enoyl-CoA Hydratase, Chain A, domain 1"/>
    <property type="match status" value="1"/>
</dbReference>
<evidence type="ECO:0000256" key="1">
    <source>
        <dbReference type="ARBA" id="ARBA00005254"/>
    </source>
</evidence>
<dbReference type="PANTHER" id="PTHR11941:SF54">
    <property type="entry name" value="ENOYL-COA HYDRATASE, MITOCHONDRIAL"/>
    <property type="match status" value="1"/>
</dbReference>
<dbReference type="FunFam" id="3.90.226.10:FF:000009">
    <property type="entry name" value="Carnitinyl-CoA dehydratase"/>
    <property type="match status" value="1"/>
</dbReference>
<dbReference type="OrthoDB" id="5730382at2"/>
<gene>
    <name evidence="4" type="ORF">SSE37_13358</name>
</gene>
<dbReference type="PANTHER" id="PTHR11941">
    <property type="entry name" value="ENOYL-COA HYDRATASE-RELATED"/>
    <property type="match status" value="1"/>
</dbReference>
<dbReference type="InterPro" id="IPR001753">
    <property type="entry name" value="Enoyl-CoA_hydra/iso"/>
</dbReference>
<evidence type="ECO:0000256" key="2">
    <source>
        <dbReference type="ARBA" id="ARBA00023239"/>
    </source>
</evidence>
<dbReference type="Proteomes" id="UP000005713">
    <property type="component" value="Unassembled WGS sequence"/>
</dbReference>
<dbReference type="EMBL" id="AAYA01000008">
    <property type="protein sequence ID" value="EBA07576.1"/>
    <property type="molecule type" value="Genomic_DNA"/>
</dbReference>
<proteinExistence type="inferred from homology"/>
<reference evidence="4 5" key="1">
    <citation type="submission" date="2006-06" db="EMBL/GenBank/DDBJ databases">
        <authorList>
            <person name="Moran M.A."/>
            <person name="Ferriera S."/>
            <person name="Johnson J."/>
            <person name="Kravitz S."/>
            <person name="Beeson K."/>
            <person name="Sutton G."/>
            <person name="Rogers Y.-H."/>
            <person name="Friedman R."/>
            <person name="Frazier M."/>
            <person name="Venter J.C."/>
        </authorList>
    </citation>
    <scope>NUCLEOTIDE SEQUENCE [LARGE SCALE GENOMIC DNA]</scope>
    <source>
        <strain evidence="4 5">E-37</strain>
    </source>
</reference>
<dbReference type="PROSITE" id="PS00166">
    <property type="entry name" value="ENOYL_COA_HYDRATASE"/>
    <property type="match status" value="1"/>
</dbReference>
<evidence type="ECO:0000256" key="3">
    <source>
        <dbReference type="RuleBase" id="RU003707"/>
    </source>
</evidence>
<dbReference type="InterPro" id="IPR029045">
    <property type="entry name" value="ClpP/crotonase-like_dom_sf"/>
</dbReference>
<dbReference type="Gene3D" id="1.10.12.10">
    <property type="entry name" value="Lyase 2-enoyl-coa Hydratase, Chain A, domain 2"/>
    <property type="match status" value="1"/>
</dbReference>
<dbReference type="InterPro" id="IPR018376">
    <property type="entry name" value="Enoyl-CoA_hyd/isom_CS"/>
</dbReference>
<dbReference type="GO" id="GO:0006635">
    <property type="term" value="P:fatty acid beta-oxidation"/>
    <property type="evidence" value="ECO:0007669"/>
    <property type="project" value="TreeGrafter"/>
</dbReference>
<evidence type="ECO:0000313" key="5">
    <source>
        <dbReference type="Proteomes" id="UP000005713"/>
    </source>
</evidence>
<sequence>MAEVTVGVRGRVLEVVLKRGKVNAIDAATSRALGAAFLRLQEDDALSVGIVTAEGRFFSAGWDLKAAQDGEDPEADMGPGGFAGLTEFWDLTKPVIAAVNGTALGGGFELALAADMIVAAEGVEFGLPETSIGLVPDSGGVIRLPRRLPRAVAMEMLMTARRAGAEELLRWGVINAVVPADALMAQARALADRVAACAPLSLRAVKEIARATEGLGERDAFALMRAGGLEAYARLYDSADAKEGVAAVMEKRSPVWTGR</sequence>
<dbReference type="CDD" id="cd06558">
    <property type="entry name" value="crotonase-like"/>
    <property type="match status" value="1"/>
</dbReference>
<evidence type="ECO:0000313" key="4">
    <source>
        <dbReference type="EMBL" id="EBA07576.1"/>
    </source>
</evidence>
<dbReference type="GO" id="GO:0016829">
    <property type="term" value="F:lyase activity"/>
    <property type="evidence" value="ECO:0007669"/>
    <property type="project" value="UniProtKB-KW"/>
</dbReference>
<protein>
    <submittedName>
        <fullName evidence="4">Carnitinyl-CoA dehydratase</fullName>
        <ecNumber evidence="4">4.2.1.-</ecNumber>
    </submittedName>
</protein>
<organism evidence="4 5">
    <name type="scientific">Sagittula stellata (strain ATCC 700073 / DSM 11524 / E-37)</name>
    <dbReference type="NCBI Taxonomy" id="388399"/>
    <lineage>
        <taxon>Bacteria</taxon>
        <taxon>Pseudomonadati</taxon>
        <taxon>Pseudomonadota</taxon>
        <taxon>Alphaproteobacteria</taxon>
        <taxon>Rhodobacterales</taxon>
        <taxon>Roseobacteraceae</taxon>
        <taxon>Sagittula</taxon>
    </lineage>
</organism>
<dbReference type="eggNOG" id="COG1024">
    <property type="taxonomic scope" value="Bacteria"/>
</dbReference>
<dbReference type="Pfam" id="PF00378">
    <property type="entry name" value="ECH_1"/>
    <property type="match status" value="1"/>
</dbReference>
<accession>A3K4X5</accession>
<keyword evidence="2 4" id="KW-0456">Lyase</keyword>
<dbReference type="InterPro" id="IPR014748">
    <property type="entry name" value="Enoyl-CoA_hydra_C"/>
</dbReference>
<name>A3K4X5_SAGS3</name>
<keyword evidence="5" id="KW-1185">Reference proteome</keyword>
<comment type="caution">
    <text evidence="4">The sequence shown here is derived from an EMBL/GenBank/DDBJ whole genome shotgun (WGS) entry which is preliminary data.</text>
</comment>
<dbReference type="RefSeq" id="WP_005859884.1">
    <property type="nucleotide sequence ID" value="NZ_AAYA01000008.1"/>
</dbReference>
<dbReference type="SUPFAM" id="SSF52096">
    <property type="entry name" value="ClpP/crotonase"/>
    <property type="match status" value="1"/>
</dbReference>
<dbReference type="AlphaFoldDB" id="A3K4X5"/>
<dbReference type="EC" id="4.2.1.-" evidence="4"/>